<evidence type="ECO:0000313" key="3">
    <source>
        <dbReference type="EMBL" id="KAG0718214.1"/>
    </source>
</evidence>
<gene>
    <name evidence="3" type="ORF">GWK47_052862</name>
</gene>
<evidence type="ECO:0000313" key="4">
    <source>
        <dbReference type="Proteomes" id="UP000770661"/>
    </source>
</evidence>
<dbReference type="EMBL" id="JACEEZ010016429">
    <property type="protein sequence ID" value="KAG0718214.1"/>
    <property type="molecule type" value="Genomic_DNA"/>
</dbReference>
<organism evidence="3 4">
    <name type="scientific">Chionoecetes opilio</name>
    <name type="common">Atlantic snow crab</name>
    <name type="synonym">Cancer opilio</name>
    <dbReference type="NCBI Taxonomy" id="41210"/>
    <lineage>
        <taxon>Eukaryota</taxon>
        <taxon>Metazoa</taxon>
        <taxon>Ecdysozoa</taxon>
        <taxon>Arthropoda</taxon>
        <taxon>Crustacea</taxon>
        <taxon>Multicrustacea</taxon>
        <taxon>Malacostraca</taxon>
        <taxon>Eumalacostraca</taxon>
        <taxon>Eucarida</taxon>
        <taxon>Decapoda</taxon>
        <taxon>Pleocyemata</taxon>
        <taxon>Brachyura</taxon>
        <taxon>Eubrachyura</taxon>
        <taxon>Majoidea</taxon>
        <taxon>Majidae</taxon>
        <taxon>Chionoecetes</taxon>
    </lineage>
</organism>
<keyword evidence="1" id="KW-1133">Transmembrane helix</keyword>
<name>A0A8J4Y625_CHIOP</name>
<keyword evidence="4" id="KW-1185">Reference proteome</keyword>
<keyword evidence="2" id="KW-0732">Signal</keyword>
<evidence type="ECO:0000256" key="2">
    <source>
        <dbReference type="SAM" id="SignalP"/>
    </source>
</evidence>
<reference evidence="3" key="1">
    <citation type="submission" date="2020-07" db="EMBL/GenBank/DDBJ databases">
        <title>The High-quality genome of the commercially important snow crab, Chionoecetes opilio.</title>
        <authorList>
            <person name="Jeong J.-H."/>
            <person name="Ryu S."/>
        </authorList>
    </citation>
    <scope>NUCLEOTIDE SEQUENCE</scope>
    <source>
        <strain evidence="3">MADBK_172401_WGS</strain>
        <tissue evidence="3">Digestive gland</tissue>
    </source>
</reference>
<dbReference type="OrthoDB" id="6375784at2759"/>
<dbReference type="Proteomes" id="UP000770661">
    <property type="component" value="Unassembled WGS sequence"/>
</dbReference>
<comment type="caution">
    <text evidence="3">The sequence shown here is derived from an EMBL/GenBank/DDBJ whole genome shotgun (WGS) entry which is preliminary data.</text>
</comment>
<feature type="signal peptide" evidence="2">
    <location>
        <begin position="1"/>
        <end position="20"/>
    </location>
</feature>
<evidence type="ECO:0000256" key="1">
    <source>
        <dbReference type="SAM" id="Phobius"/>
    </source>
</evidence>
<accession>A0A8J4Y625</accession>
<feature type="transmembrane region" description="Helical" evidence="1">
    <location>
        <begin position="216"/>
        <end position="242"/>
    </location>
</feature>
<keyword evidence="1" id="KW-0472">Membrane</keyword>
<proteinExistence type="predicted"/>
<protein>
    <submittedName>
        <fullName evidence="3">Uncharacterized protein</fullName>
    </submittedName>
</protein>
<keyword evidence="1" id="KW-0812">Transmembrane</keyword>
<dbReference type="AlphaFoldDB" id="A0A8J4Y625"/>
<sequence length="316" mass="35880">MALALSWACIWFVALGGTLAGTSPHAEFGVSIKPLFSTSVYIAKEPQASEDPQEKKEHELWPNQATECEIINTTKSGTGLHKVKTLSSKSFSIFVKLETSFKKLVFKISLRNVLYSSDDFYSDESITLNIEDLTQSEGSQWTHVKVEHSKHKRRGFDRHSFRISFNNITVYTKTHNSWLLNAFKGFAMFAEGGAKILFNCVPGDLDRAPLAGYMLYSMWVLAGLIIVATFLLAILCFVWMYLKHQRRKKPPQVSPLKKTYVEFDEEVMERIKRKVKALRSGKSVVGPDTVIVSCPTRQENFYFFEEQIQRGSGHSS</sequence>
<feature type="chain" id="PRO_5035270009" evidence="2">
    <location>
        <begin position="21"/>
        <end position="316"/>
    </location>
</feature>